<dbReference type="Pfam" id="PF13193">
    <property type="entry name" value="AMP-binding_C"/>
    <property type="match status" value="1"/>
</dbReference>
<dbReference type="Proteomes" id="UP000432464">
    <property type="component" value="Unassembled WGS sequence"/>
</dbReference>
<dbReference type="Gene3D" id="1.10.1200.10">
    <property type="entry name" value="ACP-like"/>
    <property type="match status" value="1"/>
</dbReference>
<feature type="domain" description="Carrier" evidence="1">
    <location>
        <begin position="520"/>
        <end position="595"/>
    </location>
</feature>
<gene>
    <name evidence="2" type="ORF">GLP40_15270</name>
</gene>
<comment type="caution">
    <text evidence="2">The sequence shown here is derived from an EMBL/GenBank/DDBJ whole genome shotgun (WGS) entry which is preliminary data.</text>
</comment>
<dbReference type="GO" id="GO:0005737">
    <property type="term" value="C:cytoplasm"/>
    <property type="evidence" value="ECO:0007669"/>
    <property type="project" value="TreeGrafter"/>
</dbReference>
<dbReference type="RefSeq" id="WP_154788523.1">
    <property type="nucleotide sequence ID" value="NZ_WMBB01000006.1"/>
</dbReference>
<dbReference type="Gene3D" id="3.30.300.30">
    <property type="match status" value="1"/>
</dbReference>
<dbReference type="Pfam" id="PF00550">
    <property type="entry name" value="PP-binding"/>
    <property type="match status" value="1"/>
</dbReference>
<protein>
    <submittedName>
        <fullName evidence="2">AMP-binding protein</fullName>
    </submittedName>
</protein>
<name>A0A6I3KYS9_9NOCA</name>
<dbReference type="InterPro" id="IPR042099">
    <property type="entry name" value="ANL_N_sf"/>
</dbReference>
<dbReference type="GO" id="GO:0043041">
    <property type="term" value="P:amino acid activation for nonribosomal peptide biosynthetic process"/>
    <property type="evidence" value="ECO:0007669"/>
    <property type="project" value="TreeGrafter"/>
</dbReference>
<dbReference type="EMBL" id="WMBB01000006">
    <property type="protein sequence ID" value="MTE14118.1"/>
    <property type="molecule type" value="Genomic_DNA"/>
</dbReference>
<dbReference type="PANTHER" id="PTHR45527">
    <property type="entry name" value="NONRIBOSOMAL PEPTIDE SYNTHETASE"/>
    <property type="match status" value="1"/>
</dbReference>
<accession>A0A6I3KYS9</accession>
<proteinExistence type="predicted"/>
<dbReference type="SUPFAM" id="SSF56801">
    <property type="entry name" value="Acetyl-CoA synthetase-like"/>
    <property type="match status" value="1"/>
</dbReference>
<dbReference type="Gene3D" id="3.40.50.12780">
    <property type="entry name" value="N-terminal domain of ligase-like"/>
    <property type="match status" value="1"/>
</dbReference>
<dbReference type="InterPro" id="IPR000873">
    <property type="entry name" value="AMP-dep_synth/lig_dom"/>
</dbReference>
<dbReference type="Pfam" id="PF00501">
    <property type="entry name" value="AMP-binding"/>
    <property type="match status" value="1"/>
</dbReference>
<dbReference type="InterPro" id="IPR036736">
    <property type="entry name" value="ACP-like_sf"/>
</dbReference>
<dbReference type="InterPro" id="IPR045851">
    <property type="entry name" value="AMP-bd_C_sf"/>
</dbReference>
<dbReference type="CDD" id="cd05930">
    <property type="entry name" value="A_NRPS"/>
    <property type="match status" value="1"/>
</dbReference>
<evidence type="ECO:0000313" key="2">
    <source>
        <dbReference type="EMBL" id="MTE14118.1"/>
    </source>
</evidence>
<evidence type="ECO:0000259" key="1">
    <source>
        <dbReference type="PROSITE" id="PS50075"/>
    </source>
</evidence>
<evidence type="ECO:0000313" key="3">
    <source>
        <dbReference type="Proteomes" id="UP000432464"/>
    </source>
</evidence>
<organism evidence="2 3">
    <name type="scientific">Nocardia aurantiaca</name>
    <dbReference type="NCBI Taxonomy" id="2675850"/>
    <lineage>
        <taxon>Bacteria</taxon>
        <taxon>Bacillati</taxon>
        <taxon>Actinomycetota</taxon>
        <taxon>Actinomycetes</taxon>
        <taxon>Mycobacteriales</taxon>
        <taxon>Nocardiaceae</taxon>
        <taxon>Nocardia</taxon>
    </lineage>
</organism>
<dbReference type="GO" id="GO:0031177">
    <property type="term" value="F:phosphopantetheine binding"/>
    <property type="evidence" value="ECO:0007669"/>
    <property type="project" value="TreeGrafter"/>
</dbReference>
<dbReference type="GO" id="GO:0044550">
    <property type="term" value="P:secondary metabolite biosynthetic process"/>
    <property type="evidence" value="ECO:0007669"/>
    <property type="project" value="TreeGrafter"/>
</dbReference>
<dbReference type="InterPro" id="IPR009081">
    <property type="entry name" value="PP-bd_ACP"/>
</dbReference>
<dbReference type="PROSITE" id="PS50075">
    <property type="entry name" value="CARRIER"/>
    <property type="match status" value="1"/>
</dbReference>
<keyword evidence="3" id="KW-1185">Reference proteome</keyword>
<dbReference type="InterPro" id="IPR025110">
    <property type="entry name" value="AMP-bd_C"/>
</dbReference>
<dbReference type="SUPFAM" id="SSF47336">
    <property type="entry name" value="ACP-like"/>
    <property type="match status" value="1"/>
</dbReference>
<dbReference type="PANTHER" id="PTHR45527:SF1">
    <property type="entry name" value="FATTY ACID SYNTHASE"/>
    <property type="match status" value="1"/>
</dbReference>
<sequence length="610" mass="63954">MSTDLLGGLLRQIERVPDRLAVVIGERSLTYRELDTATTALARRLLAAGVRPGQTVVVYQRQNLGTVIGMIAALRAAAAWCVIEPGHGGESSLGAVLEALDCAVVLIDGRDPLTPGDAAAALAGAANGPAVIDIAAQVNPPEIPLPGPPPRRAPAYAITTSGSTGVPKAVVVSRANLATQIGSRNNSHADGALVAFSAMRLIWDGSLLGLVWPLAVGGTSVFPDARMVRDIDAVVELARSQGVSHFIATPSLYRLALPRLAEPWPTLRTVILAGEAVPPRLVAEHREALPAVALHNEYGPTEATITCIGPYVADTPRQVIPMGKPAAGTTAHLLDDKLSPVSRGTRGDLYLGGGQIADGYAARPGLTATRFVADPFATEPGARMYVTGDLALADANDDIEFHGRVDNQVKVRGVRIERGAVEAVLEDHPAVREAVVLPVADVDGSVYLAAFWVPLDTAAATPAPSALAGFCAEHLVPEAIPARFVIIEGLPITPGSGKLDEAALRALLTGSTVGRPVSRDDWTETERALGEIWSEVLLHDEFERTDRFLDVGGNSHRVVALHMRLQARWPGAISVGLLFDLDTVAAQAAALSADPARPAAPADIPMAFEV</sequence>
<reference evidence="2 3" key="1">
    <citation type="submission" date="2019-11" db="EMBL/GenBank/DDBJ databases">
        <title>Nocardia sp. nov. CT2-14 isolated from soil.</title>
        <authorList>
            <person name="Kanchanasin P."/>
            <person name="Tanasupawat S."/>
            <person name="Yuki M."/>
            <person name="Kudo T."/>
        </authorList>
    </citation>
    <scope>NUCLEOTIDE SEQUENCE [LARGE SCALE GENOMIC DNA]</scope>
    <source>
        <strain evidence="2 3">CT2-14</strain>
    </source>
</reference>
<dbReference type="AlphaFoldDB" id="A0A6I3KYS9"/>